<dbReference type="InterPro" id="IPR011009">
    <property type="entry name" value="Kinase-like_dom_sf"/>
</dbReference>
<keyword evidence="4" id="KW-0547">Nucleotide-binding</keyword>
<reference evidence="9 10" key="1">
    <citation type="journal article" date="2023" name="Plants (Basel)">
        <title>Bridging the Gap: Combining Genomics and Transcriptomics Approaches to Understand Stylosanthes scabra, an Orphan Legume from the Brazilian Caatinga.</title>
        <authorList>
            <person name="Ferreira-Neto J.R.C."/>
            <person name="da Silva M.D."/>
            <person name="Binneck E."/>
            <person name="de Melo N.F."/>
            <person name="da Silva R.H."/>
            <person name="de Melo A.L.T.M."/>
            <person name="Pandolfi V."/>
            <person name="Bustamante F.O."/>
            <person name="Brasileiro-Vidal A.C."/>
            <person name="Benko-Iseppon A.M."/>
        </authorList>
    </citation>
    <scope>NUCLEOTIDE SEQUENCE [LARGE SCALE GENOMIC DNA]</scope>
    <source>
        <tissue evidence="9">Leaves</tissue>
    </source>
</reference>
<dbReference type="InterPro" id="IPR051420">
    <property type="entry name" value="Ser_Thr_Kinases_DiverseReg"/>
</dbReference>
<comment type="caution">
    <text evidence="9">The sequence shown here is derived from an EMBL/GenBank/DDBJ whole genome shotgun (WGS) entry which is preliminary data.</text>
</comment>
<keyword evidence="3" id="KW-0808">Transferase</keyword>
<accession>A0ABU6SSF4</accession>
<evidence type="ECO:0000256" key="4">
    <source>
        <dbReference type="ARBA" id="ARBA00022741"/>
    </source>
</evidence>
<keyword evidence="5" id="KW-0418">Kinase</keyword>
<comment type="catalytic activity">
    <reaction evidence="7">
        <text>L-threonyl-[protein] + ATP = O-phospho-L-threonyl-[protein] + ADP + H(+)</text>
        <dbReference type="Rhea" id="RHEA:46608"/>
        <dbReference type="Rhea" id="RHEA-COMP:11060"/>
        <dbReference type="Rhea" id="RHEA-COMP:11605"/>
        <dbReference type="ChEBI" id="CHEBI:15378"/>
        <dbReference type="ChEBI" id="CHEBI:30013"/>
        <dbReference type="ChEBI" id="CHEBI:30616"/>
        <dbReference type="ChEBI" id="CHEBI:61977"/>
        <dbReference type="ChEBI" id="CHEBI:456216"/>
        <dbReference type="EC" id="2.7.11.1"/>
    </reaction>
</comment>
<evidence type="ECO:0000256" key="1">
    <source>
        <dbReference type="ARBA" id="ARBA00012513"/>
    </source>
</evidence>
<dbReference type="SUPFAM" id="SSF56112">
    <property type="entry name" value="Protein kinase-like (PK-like)"/>
    <property type="match status" value="1"/>
</dbReference>
<proteinExistence type="predicted"/>
<keyword evidence="6" id="KW-0067">ATP-binding</keyword>
<dbReference type="PANTHER" id="PTHR48005:SF16">
    <property type="entry name" value="MDIS1-INTERACTING RECEPTOR LIKE KINASE 2-LIKE ISOFORM X1"/>
    <property type="match status" value="1"/>
</dbReference>
<dbReference type="PANTHER" id="PTHR48005">
    <property type="entry name" value="LEUCINE RICH REPEAT KINASE 2"/>
    <property type="match status" value="1"/>
</dbReference>
<name>A0ABU6SSF4_9FABA</name>
<evidence type="ECO:0000256" key="7">
    <source>
        <dbReference type="ARBA" id="ARBA00047899"/>
    </source>
</evidence>
<evidence type="ECO:0000256" key="2">
    <source>
        <dbReference type="ARBA" id="ARBA00022527"/>
    </source>
</evidence>
<keyword evidence="10" id="KW-1185">Reference proteome</keyword>
<dbReference type="Gene3D" id="1.10.510.10">
    <property type="entry name" value="Transferase(Phosphotransferase) domain 1"/>
    <property type="match status" value="1"/>
</dbReference>
<dbReference type="Proteomes" id="UP001341840">
    <property type="component" value="Unassembled WGS sequence"/>
</dbReference>
<organism evidence="9 10">
    <name type="scientific">Stylosanthes scabra</name>
    <dbReference type="NCBI Taxonomy" id="79078"/>
    <lineage>
        <taxon>Eukaryota</taxon>
        <taxon>Viridiplantae</taxon>
        <taxon>Streptophyta</taxon>
        <taxon>Embryophyta</taxon>
        <taxon>Tracheophyta</taxon>
        <taxon>Spermatophyta</taxon>
        <taxon>Magnoliopsida</taxon>
        <taxon>eudicotyledons</taxon>
        <taxon>Gunneridae</taxon>
        <taxon>Pentapetalae</taxon>
        <taxon>rosids</taxon>
        <taxon>fabids</taxon>
        <taxon>Fabales</taxon>
        <taxon>Fabaceae</taxon>
        <taxon>Papilionoideae</taxon>
        <taxon>50 kb inversion clade</taxon>
        <taxon>dalbergioids sensu lato</taxon>
        <taxon>Dalbergieae</taxon>
        <taxon>Pterocarpus clade</taxon>
        <taxon>Stylosanthes</taxon>
    </lineage>
</organism>
<gene>
    <name evidence="9" type="ORF">PIB30_078716</name>
</gene>
<evidence type="ECO:0000313" key="10">
    <source>
        <dbReference type="Proteomes" id="UP001341840"/>
    </source>
</evidence>
<evidence type="ECO:0000256" key="6">
    <source>
        <dbReference type="ARBA" id="ARBA00022840"/>
    </source>
</evidence>
<sequence>MGRHPGELTLSLLNCSNKNMMVKDILDSRIRLPLCQRDDQAIVQVVRLALACLHSNPNSRPSMQQVAHELSNFSQSSPSLAFSEITIHHLSYFGLSKLA</sequence>
<keyword evidence="2" id="KW-0723">Serine/threonine-protein kinase</keyword>
<protein>
    <recommendedName>
        <fullName evidence="1">non-specific serine/threonine protein kinase</fullName>
        <ecNumber evidence="1">2.7.11.1</ecNumber>
    </recommendedName>
</protein>
<evidence type="ECO:0000313" key="9">
    <source>
        <dbReference type="EMBL" id="MED6138883.1"/>
    </source>
</evidence>
<evidence type="ECO:0000256" key="3">
    <source>
        <dbReference type="ARBA" id="ARBA00022679"/>
    </source>
</evidence>
<evidence type="ECO:0000256" key="8">
    <source>
        <dbReference type="ARBA" id="ARBA00048679"/>
    </source>
</evidence>
<dbReference type="EMBL" id="JASCZI010061510">
    <property type="protein sequence ID" value="MED6138883.1"/>
    <property type="molecule type" value="Genomic_DNA"/>
</dbReference>
<dbReference type="EC" id="2.7.11.1" evidence="1"/>
<comment type="catalytic activity">
    <reaction evidence="8">
        <text>L-seryl-[protein] + ATP = O-phospho-L-seryl-[protein] + ADP + H(+)</text>
        <dbReference type="Rhea" id="RHEA:17989"/>
        <dbReference type="Rhea" id="RHEA-COMP:9863"/>
        <dbReference type="Rhea" id="RHEA-COMP:11604"/>
        <dbReference type="ChEBI" id="CHEBI:15378"/>
        <dbReference type="ChEBI" id="CHEBI:29999"/>
        <dbReference type="ChEBI" id="CHEBI:30616"/>
        <dbReference type="ChEBI" id="CHEBI:83421"/>
        <dbReference type="ChEBI" id="CHEBI:456216"/>
        <dbReference type="EC" id="2.7.11.1"/>
    </reaction>
</comment>
<evidence type="ECO:0000256" key="5">
    <source>
        <dbReference type="ARBA" id="ARBA00022777"/>
    </source>
</evidence>